<dbReference type="NCBIfam" id="TIGR02937">
    <property type="entry name" value="sigma70-ECF"/>
    <property type="match status" value="1"/>
</dbReference>
<dbReference type="Pfam" id="PF04542">
    <property type="entry name" value="Sigma70_r2"/>
    <property type="match status" value="1"/>
</dbReference>
<keyword evidence="2" id="KW-0963">Cytoplasm</keyword>
<dbReference type="InterPro" id="IPR012759">
    <property type="entry name" value="RNA_pol_sigma_RpoH_proteobac"/>
</dbReference>
<dbReference type="EMBL" id="JBBKTW010000003">
    <property type="protein sequence ID" value="MEN2988682.1"/>
    <property type="molecule type" value="Genomic_DNA"/>
</dbReference>
<dbReference type="InterPro" id="IPR014284">
    <property type="entry name" value="RNA_pol_sigma-70_dom"/>
</dbReference>
<evidence type="ECO:0000256" key="7">
    <source>
        <dbReference type="ARBA" id="ARBA00023163"/>
    </source>
</evidence>
<reference evidence="10 11" key="1">
    <citation type="submission" date="2024-03" db="EMBL/GenBank/DDBJ databases">
        <title>High-quality draft genome sequencing of Tistrella sp. BH-R2-4.</title>
        <authorList>
            <person name="Dong C."/>
        </authorList>
    </citation>
    <scope>NUCLEOTIDE SEQUENCE [LARGE SCALE GENOMIC DNA]</scope>
    <source>
        <strain evidence="10 11">BH-R2-4</strain>
    </source>
</reference>
<dbReference type="InterPro" id="IPR036388">
    <property type="entry name" value="WH-like_DNA-bd_sf"/>
</dbReference>
<organism evidence="10 11">
    <name type="scientific">Tistrella arctica</name>
    <dbReference type="NCBI Taxonomy" id="3133430"/>
    <lineage>
        <taxon>Bacteria</taxon>
        <taxon>Pseudomonadati</taxon>
        <taxon>Pseudomonadota</taxon>
        <taxon>Alphaproteobacteria</taxon>
        <taxon>Geminicoccales</taxon>
        <taxon>Geminicoccaceae</taxon>
        <taxon>Tistrella</taxon>
    </lineage>
</organism>
<comment type="similarity">
    <text evidence="1">Belongs to the sigma-70 factor family.</text>
</comment>
<evidence type="ECO:0000256" key="4">
    <source>
        <dbReference type="ARBA" id="ARBA00023016"/>
    </source>
</evidence>
<comment type="caution">
    <text evidence="10">The sequence shown here is derived from an EMBL/GenBank/DDBJ whole genome shotgun (WGS) entry which is preliminary data.</text>
</comment>
<gene>
    <name evidence="10" type="primary">rpoH</name>
    <name evidence="10" type="ORF">WG926_10245</name>
</gene>
<dbReference type="NCBIfam" id="TIGR02392">
    <property type="entry name" value="rpoH_proteo"/>
    <property type="match status" value="1"/>
</dbReference>
<dbReference type="PANTHER" id="PTHR30376:SF3">
    <property type="entry name" value="RNA POLYMERASE SIGMA FACTOR RPOH"/>
    <property type="match status" value="1"/>
</dbReference>
<dbReference type="NCBIfam" id="NF005143">
    <property type="entry name" value="PRK06596.1"/>
    <property type="match status" value="1"/>
</dbReference>
<proteinExistence type="inferred from homology"/>
<evidence type="ECO:0000256" key="8">
    <source>
        <dbReference type="NCBIfam" id="TIGR02392"/>
    </source>
</evidence>
<keyword evidence="6" id="KW-0238">DNA-binding</keyword>
<evidence type="ECO:0000313" key="11">
    <source>
        <dbReference type="Proteomes" id="UP001413721"/>
    </source>
</evidence>
<dbReference type="Gene3D" id="1.10.10.10">
    <property type="entry name" value="Winged helix-like DNA-binding domain superfamily/Winged helix DNA-binding domain"/>
    <property type="match status" value="1"/>
</dbReference>
<keyword evidence="11" id="KW-1185">Reference proteome</keyword>
<evidence type="ECO:0000259" key="9">
    <source>
        <dbReference type="PROSITE" id="PS00716"/>
    </source>
</evidence>
<dbReference type="InterPro" id="IPR013325">
    <property type="entry name" value="RNA_pol_sigma_r2"/>
</dbReference>
<dbReference type="SUPFAM" id="SSF88659">
    <property type="entry name" value="Sigma3 and sigma4 domains of RNA polymerase sigma factors"/>
    <property type="match status" value="1"/>
</dbReference>
<protein>
    <recommendedName>
        <fullName evidence="8">RNA polymerase sigma factor RpoH</fullName>
    </recommendedName>
</protein>
<evidence type="ECO:0000256" key="6">
    <source>
        <dbReference type="ARBA" id="ARBA00023125"/>
    </source>
</evidence>
<feature type="domain" description="RNA polymerase sigma-70" evidence="9">
    <location>
        <begin position="332"/>
        <end position="358"/>
    </location>
</feature>
<dbReference type="InterPro" id="IPR000943">
    <property type="entry name" value="RNA_pol_sigma70"/>
</dbReference>
<evidence type="ECO:0000256" key="2">
    <source>
        <dbReference type="ARBA" id="ARBA00022490"/>
    </source>
</evidence>
<dbReference type="PANTHER" id="PTHR30376">
    <property type="entry name" value="SIGMA FACTOR RPOH HEAT SHOCK RELATED"/>
    <property type="match status" value="1"/>
</dbReference>
<name>A0ABU9YIW9_9PROT</name>
<evidence type="ECO:0000256" key="5">
    <source>
        <dbReference type="ARBA" id="ARBA00023082"/>
    </source>
</evidence>
<dbReference type="CDD" id="cd06171">
    <property type="entry name" value="Sigma70_r4"/>
    <property type="match status" value="1"/>
</dbReference>
<keyword evidence="7" id="KW-0804">Transcription</keyword>
<keyword evidence="3" id="KW-0805">Transcription regulation</keyword>
<dbReference type="InterPro" id="IPR007627">
    <property type="entry name" value="RNA_pol_sigma70_r2"/>
</dbReference>
<keyword evidence="5" id="KW-0731">Sigma factor</keyword>
<dbReference type="InterPro" id="IPR009042">
    <property type="entry name" value="RNA_pol_sigma70_r1_2"/>
</dbReference>
<dbReference type="Pfam" id="PF00140">
    <property type="entry name" value="Sigma70_r1_2"/>
    <property type="match status" value="1"/>
</dbReference>
<dbReference type="SUPFAM" id="SSF88946">
    <property type="entry name" value="Sigma2 domain of RNA polymerase sigma factors"/>
    <property type="match status" value="1"/>
</dbReference>
<dbReference type="InterPro" id="IPR013324">
    <property type="entry name" value="RNA_pol_sigma_r3/r4-like"/>
</dbReference>
<dbReference type="Pfam" id="PF04545">
    <property type="entry name" value="Sigma70_r4"/>
    <property type="match status" value="1"/>
</dbReference>
<evidence type="ECO:0000256" key="3">
    <source>
        <dbReference type="ARBA" id="ARBA00023015"/>
    </source>
</evidence>
<sequence>MERLLRVTVPNVVQKVNGSRPPELARCLHRTPATGQTDQPRILRVTRLRTGRPIHGAARPGPRASARVVSREEACAMASRTPRTVGRQNMFDAGLGPYLQQIRRYPVLELSEEQRLARRFRDQGDVRAADQLVNSHLRLVAKIAMGYRGYGLPLADLISEGNLGMMQAVHRFDPDRGFRLATYAIWWIRAAIQEYIMRSWSVVRMGTTASQKRLFFNLRRVKSELDIIGEAGLNDDQVAIIAEKLDVEPGDVVAMERYLDGIASSLNEPVRQEADTEWQDWLESPEDDQETTLADQQESGRARSLIASAVASLGDRERDIFNRRRLIEAPATLEDLSQVYGISRERVRQIEARALEKVSRWVKRETKREMGRTPILPTPALRH</sequence>
<dbReference type="PROSITE" id="PS00716">
    <property type="entry name" value="SIGMA70_2"/>
    <property type="match status" value="1"/>
</dbReference>
<evidence type="ECO:0000313" key="10">
    <source>
        <dbReference type="EMBL" id="MEN2988682.1"/>
    </source>
</evidence>
<dbReference type="Proteomes" id="UP001413721">
    <property type="component" value="Unassembled WGS sequence"/>
</dbReference>
<dbReference type="Gene3D" id="1.10.601.10">
    <property type="entry name" value="RNA Polymerase Primary Sigma Factor"/>
    <property type="match status" value="1"/>
</dbReference>
<dbReference type="InterPro" id="IPR050813">
    <property type="entry name" value="Sigma-70_Factor"/>
</dbReference>
<keyword evidence="4" id="KW-0346">Stress response</keyword>
<evidence type="ECO:0000256" key="1">
    <source>
        <dbReference type="ARBA" id="ARBA00007788"/>
    </source>
</evidence>
<accession>A0ABU9YIW9</accession>
<dbReference type="InterPro" id="IPR007630">
    <property type="entry name" value="RNA_pol_sigma70_r4"/>
</dbReference>
<dbReference type="PRINTS" id="PR00046">
    <property type="entry name" value="SIGMA70FCT"/>
</dbReference>